<dbReference type="GO" id="GO:0035091">
    <property type="term" value="F:phosphatidylinositol binding"/>
    <property type="evidence" value="ECO:0007669"/>
    <property type="project" value="InterPro"/>
</dbReference>
<dbReference type="Proteomes" id="UP000005666">
    <property type="component" value="Chromosome 1"/>
</dbReference>
<feature type="compositionally biased region" description="Polar residues" evidence="3">
    <location>
        <begin position="170"/>
        <end position="180"/>
    </location>
</feature>
<dbReference type="HOGENOM" id="CLU_010436_0_0_1"/>
<dbReference type="GO" id="GO:0007165">
    <property type="term" value="P:signal transduction"/>
    <property type="evidence" value="ECO:0007669"/>
    <property type="project" value="InterPro"/>
</dbReference>
<dbReference type="GeneID" id="11532362"/>
<dbReference type="Gene3D" id="2.30.29.30">
    <property type="entry name" value="Pleckstrin-homology domain (PH domain)/Phosphotyrosine-binding domain (PTB)"/>
    <property type="match status" value="1"/>
</dbReference>
<dbReference type="EMBL" id="HE612856">
    <property type="protein sequence ID" value="CCE61198.1"/>
    <property type="molecule type" value="Genomic_DNA"/>
</dbReference>
<dbReference type="InterPro" id="IPR001683">
    <property type="entry name" value="PX_dom"/>
</dbReference>
<keyword evidence="2" id="KW-0175">Coiled coil</keyword>
<feature type="domain" description="PH" evidence="4">
    <location>
        <begin position="546"/>
        <end position="652"/>
    </location>
</feature>
<dbReference type="SUPFAM" id="SSF50729">
    <property type="entry name" value="PH domain-like"/>
    <property type="match status" value="1"/>
</dbReference>
<dbReference type="SMART" id="SM00233">
    <property type="entry name" value="PH"/>
    <property type="match status" value="1"/>
</dbReference>
<dbReference type="InterPro" id="IPR000198">
    <property type="entry name" value="RhoGAP_dom"/>
</dbReference>
<dbReference type="OMA" id="KNICIVF"/>
<accession>G8BMS0</accession>
<keyword evidence="7" id="KW-1185">Reference proteome</keyword>
<dbReference type="Pfam" id="PF00787">
    <property type="entry name" value="PX"/>
    <property type="match status" value="1"/>
</dbReference>
<name>G8BMS0_TETPH</name>
<dbReference type="eggNOG" id="KOG4269">
    <property type="taxonomic scope" value="Eukaryota"/>
</dbReference>
<evidence type="ECO:0000259" key="4">
    <source>
        <dbReference type="PROSITE" id="PS50003"/>
    </source>
</evidence>
<dbReference type="SMART" id="SM00312">
    <property type="entry name" value="PX"/>
    <property type="match status" value="1"/>
</dbReference>
<dbReference type="InterPro" id="IPR050729">
    <property type="entry name" value="Rho-GAP"/>
</dbReference>
<dbReference type="InterPro" id="IPR008936">
    <property type="entry name" value="Rho_GTPase_activation_prot"/>
</dbReference>
<proteinExistence type="predicted"/>
<dbReference type="Pfam" id="PF00620">
    <property type="entry name" value="RhoGAP"/>
    <property type="match status" value="1"/>
</dbReference>
<organism evidence="6 7">
    <name type="scientific">Tetrapisispora phaffii (strain ATCC 24235 / CBS 4417 / NBRC 1672 / NRRL Y-8282 / UCD 70-5)</name>
    <name type="common">Yeast</name>
    <name type="synonym">Fabospora phaffii</name>
    <dbReference type="NCBI Taxonomy" id="1071381"/>
    <lineage>
        <taxon>Eukaryota</taxon>
        <taxon>Fungi</taxon>
        <taxon>Dikarya</taxon>
        <taxon>Ascomycota</taxon>
        <taxon>Saccharomycotina</taxon>
        <taxon>Saccharomycetes</taxon>
        <taxon>Saccharomycetales</taxon>
        <taxon>Saccharomycetaceae</taxon>
        <taxon>Tetrapisispora</taxon>
    </lineage>
</organism>
<dbReference type="GO" id="GO:0005938">
    <property type="term" value="C:cell cortex"/>
    <property type="evidence" value="ECO:0007669"/>
    <property type="project" value="UniProtKB-ARBA"/>
</dbReference>
<evidence type="ECO:0000256" key="3">
    <source>
        <dbReference type="SAM" id="MobiDB-lite"/>
    </source>
</evidence>
<dbReference type="InterPro" id="IPR001849">
    <property type="entry name" value="PH_domain"/>
</dbReference>
<keyword evidence="1" id="KW-0343">GTPase activation</keyword>
<dbReference type="SUPFAM" id="SSF64268">
    <property type="entry name" value="PX domain"/>
    <property type="match status" value="1"/>
</dbReference>
<reference evidence="6 7" key="1">
    <citation type="journal article" date="2011" name="Proc. Natl. Acad. Sci. U.S.A.">
        <title>Evolutionary erosion of yeast sex chromosomes by mating-type switching accidents.</title>
        <authorList>
            <person name="Gordon J.L."/>
            <person name="Armisen D."/>
            <person name="Proux-Wera E."/>
            <person name="Oheigeartaigh S.S."/>
            <person name="Byrne K.P."/>
            <person name="Wolfe K.H."/>
        </authorList>
    </citation>
    <scope>NUCLEOTIDE SEQUENCE [LARGE SCALE GENOMIC DNA]</scope>
    <source>
        <strain evidence="7">ATCC 24235 / CBS 4417 / NBRC 1672 / NRRL Y-8282 / UCD 70-5</strain>
    </source>
</reference>
<dbReference type="KEGG" id="tpf:TPHA_0A01140"/>
<dbReference type="SMART" id="SM00324">
    <property type="entry name" value="RhoGAP"/>
    <property type="match status" value="1"/>
</dbReference>
<dbReference type="PROSITE" id="PS50003">
    <property type="entry name" value="PH_DOMAIN"/>
    <property type="match status" value="1"/>
</dbReference>
<dbReference type="PANTHER" id="PTHR23176:SF129">
    <property type="entry name" value="RHO GTPASE ACTIVATING PROTEIN AT 16F, ISOFORM E-RELATED"/>
    <property type="match status" value="1"/>
</dbReference>
<evidence type="ECO:0000256" key="2">
    <source>
        <dbReference type="SAM" id="Coils"/>
    </source>
</evidence>
<dbReference type="PROSITE" id="PS50238">
    <property type="entry name" value="RHOGAP"/>
    <property type="match status" value="1"/>
</dbReference>
<dbReference type="Pfam" id="PF00169">
    <property type="entry name" value="PH"/>
    <property type="match status" value="1"/>
</dbReference>
<dbReference type="STRING" id="1071381.G8BMS0"/>
<dbReference type="CDD" id="cd06093">
    <property type="entry name" value="PX_domain"/>
    <property type="match status" value="1"/>
</dbReference>
<dbReference type="PANTHER" id="PTHR23176">
    <property type="entry name" value="RHO/RAC/CDC GTPASE-ACTIVATING PROTEIN"/>
    <property type="match status" value="1"/>
</dbReference>
<sequence length="974" mass="109229">MTNSRTPLGALELLQQYNDHRLQKDKVIEYIEDNVIEPDQTPSYDALVEENKELKKKLKDQKNDIDRLNQYIEDLEDKLQKNNAVTLIHNDTDTVLLNTSNQLSKPIPTRSNNRTTNRKILNSSVTPLKLNESDDVKHSLTSNFDIENTIDSALDDMSPDPTRLHKTHDNINLSSPNITGSNKSSSSVLSASEQSLKLTKGEISPLRPRSPMRDRLESPQRANRVTAVINNHIHSPLTEIFSTETDISFFDQSKLKFFNDTSKTSLDQLKKSELTNNSEFSPSSKAKINDFTELLDHSFLTGSTDLKFSNPLSIDDKKVDGLVKTSPTAAHLNTDAKLSSPVILSKPTDFKRDIGQQFLSIPSIEDKAYDTNTNKNRASPLLSSKMSRSPSLKSLNGDNIPSVKSPAESNHIPLFVEPQDFGTIKLTAISTLYIDQLSSSKERLVLISVVDRNTDKEIFRFAKSFYKIFELNNQLRSMSGEYSLPPLPDNSLFDTLTPLKVYSRLAKINAYLSSLFNIPTFSGEIGLLIARFISTDTVINPESLHDSSKEGYLLTRRQKTLSSTQPWKVNYAVLHDNILDLLEDSTIKESTNINNTTIESIHASQDNKYGTIHGFQIVEHKGGLSSNNKYYMCAETAAEKSEWINILDSVSNKSQSKSSQSSTIDQASLADSFEEKTKIPLNSHSPISPSKSPEQCDRKEQKKGKRSFFPFKRSMGILSPSPGSEEALPTESDEINYFISNPITSSHNFTRSKGIFGLPIEEAVKLSSHKLQNKYEIPSIVYRCLEFIYTKGGLQEQGIFRLSGSSALVRILQDKFNTDHDINLCTYLEESESTTSNIVDVNTAASLLKLYLRNLPHLIFGDEFYSSFKNAAESSNSPSLVALEFKKLIQSPSMSNSKVALMYALFELLKKTSENNKINKMNLKNICIVFSPTLNIPIDILQPFIVDFDCIFKDGKPISDNERVLIDVDIPQLS</sequence>
<dbReference type="OrthoDB" id="185175at2759"/>
<dbReference type="CDD" id="cd13277">
    <property type="entry name" value="PH_Bem3"/>
    <property type="match status" value="1"/>
</dbReference>
<dbReference type="GO" id="GO:0005096">
    <property type="term" value="F:GTPase activator activity"/>
    <property type="evidence" value="ECO:0007669"/>
    <property type="project" value="UniProtKB-KW"/>
</dbReference>
<evidence type="ECO:0000313" key="7">
    <source>
        <dbReference type="Proteomes" id="UP000005666"/>
    </source>
</evidence>
<feature type="region of interest" description="Disordered" evidence="3">
    <location>
        <begin position="166"/>
        <end position="222"/>
    </location>
</feature>
<dbReference type="InterPro" id="IPR011993">
    <property type="entry name" value="PH-like_dom_sf"/>
</dbReference>
<evidence type="ECO:0000256" key="1">
    <source>
        <dbReference type="ARBA" id="ARBA00022468"/>
    </source>
</evidence>
<feature type="region of interest" description="Disordered" evidence="3">
    <location>
        <begin position="679"/>
        <end position="704"/>
    </location>
</feature>
<dbReference type="SUPFAM" id="SSF48350">
    <property type="entry name" value="GTPase activation domain, GAP"/>
    <property type="match status" value="1"/>
</dbReference>
<feature type="compositionally biased region" description="Low complexity" evidence="3">
    <location>
        <begin position="379"/>
        <end position="395"/>
    </location>
</feature>
<gene>
    <name evidence="6" type="primary">TPHA0A01140</name>
    <name evidence="6" type="ordered locus">TPHA_0A01140</name>
</gene>
<protein>
    <recommendedName>
        <fullName evidence="8">Rho-GAP domain-containing protein</fullName>
    </recommendedName>
</protein>
<dbReference type="AlphaFoldDB" id="G8BMS0"/>
<feature type="region of interest" description="Disordered" evidence="3">
    <location>
        <begin position="370"/>
        <end position="397"/>
    </location>
</feature>
<dbReference type="Gene3D" id="1.10.555.10">
    <property type="entry name" value="Rho GTPase activation protein"/>
    <property type="match status" value="1"/>
</dbReference>
<feature type="compositionally biased region" description="Polar residues" evidence="3">
    <location>
        <begin position="680"/>
        <end position="693"/>
    </location>
</feature>
<feature type="coiled-coil region" evidence="2">
    <location>
        <begin position="44"/>
        <end position="85"/>
    </location>
</feature>
<evidence type="ECO:0000313" key="6">
    <source>
        <dbReference type="EMBL" id="CCE61198.1"/>
    </source>
</evidence>
<evidence type="ECO:0000259" key="5">
    <source>
        <dbReference type="PROSITE" id="PS50238"/>
    </source>
</evidence>
<feature type="domain" description="Rho-GAP" evidence="5">
    <location>
        <begin position="764"/>
        <end position="974"/>
    </location>
</feature>
<dbReference type="Gene3D" id="3.30.1520.10">
    <property type="entry name" value="Phox-like domain"/>
    <property type="match status" value="1"/>
</dbReference>
<evidence type="ECO:0008006" key="8">
    <source>
        <dbReference type="Google" id="ProtNLM"/>
    </source>
</evidence>
<dbReference type="GO" id="GO:0007010">
    <property type="term" value="P:cytoskeleton organization"/>
    <property type="evidence" value="ECO:0007669"/>
    <property type="project" value="UniProtKB-ARBA"/>
</dbReference>
<dbReference type="GO" id="GO:0005933">
    <property type="term" value="C:cellular bud"/>
    <property type="evidence" value="ECO:0007669"/>
    <property type="project" value="UniProtKB-ARBA"/>
</dbReference>
<dbReference type="RefSeq" id="XP_003683632.1">
    <property type="nucleotide sequence ID" value="XM_003683584.1"/>
</dbReference>
<feature type="compositionally biased region" description="Low complexity" evidence="3">
    <location>
        <begin position="181"/>
        <end position="195"/>
    </location>
</feature>
<dbReference type="InterPro" id="IPR036871">
    <property type="entry name" value="PX_dom_sf"/>
</dbReference>